<comment type="caution">
    <text evidence="2">The sequence shown here is derived from an EMBL/GenBank/DDBJ whole genome shotgun (WGS) entry which is preliminary data.</text>
</comment>
<gene>
    <name evidence="2" type="ORF">GCM10010446_24100</name>
</gene>
<keyword evidence="1" id="KW-1133">Transmembrane helix</keyword>
<accession>A0ABN3X806</accession>
<name>A0ABN3X806_9ACTN</name>
<protein>
    <submittedName>
        <fullName evidence="2">Uncharacterized protein</fullName>
    </submittedName>
</protein>
<keyword evidence="1" id="KW-0472">Membrane</keyword>
<feature type="transmembrane region" description="Helical" evidence="1">
    <location>
        <begin position="22"/>
        <end position="43"/>
    </location>
</feature>
<proteinExistence type="predicted"/>
<sequence length="76" mass="8007">MSCPALLLSTFTHVVPLTGPEAVFMTVGPVVVAVFAVLGFTGLRRSRGGGEIVCIKPPMEGRDRGAASWPVCFLMT</sequence>
<dbReference type="Proteomes" id="UP001500403">
    <property type="component" value="Unassembled WGS sequence"/>
</dbReference>
<organism evidence="2 3">
    <name type="scientific">Streptomyces enissocaesilis</name>
    <dbReference type="NCBI Taxonomy" id="332589"/>
    <lineage>
        <taxon>Bacteria</taxon>
        <taxon>Bacillati</taxon>
        <taxon>Actinomycetota</taxon>
        <taxon>Actinomycetes</taxon>
        <taxon>Kitasatosporales</taxon>
        <taxon>Streptomycetaceae</taxon>
        <taxon>Streptomyces</taxon>
        <taxon>Streptomyces rochei group</taxon>
    </lineage>
</organism>
<evidence type="ECO:0000313" key="3">
    <source>
        <dbReference type="Proteomes" id="UP001500403"/>
    </source>
</evidence>
<evidence type="ECO:0000256" key="1">
    <source>
        <dbReference type="SAM" id="Phobius"/>
    </source>
</evidence>
<keyword evidence="3" id="KW-1185">Reference proteome</keyword>
<reference evidence="2 3" key="1">
    <citation type="journal article" date="2019" name="Int. J. Syst. Evol. Microbiol.">
        <title>The Global Catalogue of Microorganisms (GCM) 10K type strain sequencing project: providing services to taxonomists for standard genome sequencing and annotation.</title>
        <authorList>
            <consortium name="The Broad Institute Genomics Platform"/>
            <consortium name="The Broad Institute Genome Sequencing Center for Infectious Disease"/>
            <person name="Wu L."/>
            <person name="Ma J."/>
        </authorList>
    </citation>
    <scope>NUCLEOTIDE SEQUENCE [LARGE SCALE GENOMIC DNA]</scope>
    <source>
        <strain evidence="2 3">JCM 9088</strain>
    </source>
</reference>
<evidence type="ECO:0000313" key="2">
    <source>
        <dbReference type="EMBL" id="GAA2937962.1"/>
    </source>
</evidence>
<dbReference type="EMBL" id="BAAAUD010000022">
    <property type="protein sequence ID" value="GAA2937962.1"/>
    <property type="molecule type" value="Genomic_DNA"/>
</dbReference>
<keyword evidence="1" id="KW-0812">Transmembrane</keyword>